<feature type="region of interest" description="Disordered" evidence="1">
    <location>
        <begin position="489"/>
        <end position="554"/>
    </location>
</feature>
<dbReference type="AlphaFoldDB" id="A0A812QRW8"/>
<feature type="transmembrane region" description="Helical" evidence="2">
    <location>
        <begin position="187"/>
        <end position="206"/>
    </location>
</feature>
<dbReference type="InterPro" id="IPR002048">
    <property type="entry name" value="EF_hand_dom"/>
</dbReference>
<evidence type="ECO:0000313" key="4">
    <source>
        <dbReference type="EMBL" id="CAE7400547.1"/>
    </source>
</evidence>
<feature type="transmembrane region" description="Helical" evidence="2">
    <location>
        <begin position="118"/>
        <end position="140"/>
    </location>
</feature>
<feature type="region of interest" description="Disordered" evidence="1">
    <location>
        <begin position="649"/>
        <end position="673"/>
    </location>
</feature>
<feature type="compositionally biased region" description="Basic and acidic residues" evidence="1">
    <location>
        <begin position="493"/>
        <end position="508"/>
    </location>
</feature>
<dbReference type="InterPro" id="IPR011992">
    <property type="entry name" value="EF-hand-dom_pair"/>
</dbReference>
<keyword evidence="2" id="KW-1133">Transmembrane helix</keyword>
<feature type="transmembrane region" description="Helical" evidence="2">
    <location>
        <begin position="147"/>
        <end position="175"/>
    </location>
</feature>
<gene>
    <name evidence="4" type="ORF">SNAT2548_LOCUS21807</name>
</gene>
<feature type="compositionally biased region" description="Low complexity" evidence="1">
    <location>
        <begin position="530"/>
        <end position="550"/>
    </location>
</feature>
<feature type="region of interest" description="Disordered" evidence="1">
    <location>
        <begin position="257"/>
        <end position="276"/>
    </location>
</feature>
<evidence type="ECO:0000313" key="5">
    <source>
        <dbReference type="Proteomes" id="UP000604046"/>
    </source>
</evidence>
<evidence type="ECO:0000256" key="2">
    <source>
        <dbReference type="SAM" id="Phobius"/>
    </source>
</evidence>
<feature type="transmembrane region" description="Helical" evidence="2">
    <location>
        <begin position="435"/>
        <end position="456"/>
    </location>
</feature>
<dbReference type="OrthoDB" id="409814at2759"/>
<dbReference type="Gene3D" id="1.10.238.10">
    <property type="entry name" value="EF-hand"/>
    <property type="match status" value="1"/>
</dbReference>
<feature type="transmembrane region" description="Helical" evidence="2">
    <location>
        <begin position="384"/>
        <end position="410"/>
    </location>
</feature>
<name>A0A812QRW8_9DINO</name>
<feature type="compositionally biased region" description="Basic and acidic residues" evidence="1">
    <location>
        <begin position="663"/>
        <end position="673"/>
    </location>
</feature>
<accession>A0A812QRW8</accession>
<evidence type="ECO:0000259" key="3">
    <source>
        <dbReference type="PROSITE" id="PS50222"/>
    </source>
</evidence>
<dbReference type="Proteomes" id="UP000604046">
    <property type="component" value="Unassembled WGS sequence"/>
</dbReference>
<feature type="compositionally biased region" description="Basic and acidic residues" evidence="1">
    <location>
        <begin position="257"/>
        <end position="267"/>
    </location>
</feature>
<proteinExistence type="predicted"/>
<keyword evidence="2" id="KW-0812">Transmembrane</keyword>
<dbReference type="GO" id="GO:0005509">
    <property type="term" value="F:calcium ion binding"/>
    <property type="evidence" value="ECO:0007669"/>
    <property type="project" value="InterPro"/>
</dbReference>
<protein>
    <recommendedName>
        <fullName evidence="3">EF-hand domain-containing protein</fullName>
    </recommendedName>
</protein>
<sequence>MYINRTRIRCGSLASGGLALAGSALISGAIFLPWWDVGDPKELLNLDNAPPVVATLWGFVFDNPPSWVTKPRGREASTWEAYCQRDAQALYTTTLTTLPLDILPDNPLHPGTCDMLPMLPTLLLTAAGLGPGAALCFFLARCGISLLALLTGAALAGTACACACSSLFFAGLLSMRGLFSASGPQCILGGMAFAGGSAVLAVYNSVKALDRSPKRQVVLGGEAEVSDEEAIEPEERQAQLKAEARLSRMDRLKVAQDRRARQMERNQSRKRKKKVEAPKSLARVLRWGRRKGQGGRFGKTVPAEWLDEAFREIDVADFGEITMEQFMDAVELCGYKTKRVTFEDILREMDEEKKFGVLDQQEFVRFFRYLEDSLKQEANRKWRALLPIFFCNFCFFAHVVGMSVILLLVIRQEAGTPVEELDAIRRAERELINTAFQLVGVSLFCFFIVVVVLPLLRVSVGASLDVWWNHFAGVWRVYLARWRGEEIHDDDDDPHRGSKDSMESKDPEALTPSVAETPHLSRRTSRASLGSQQSFRSNRSSLSGGSLSSASRKKKGVLRRVKGFVDSLILPPKQKRRRRSENLKYDTTAFEKANMRALASQVEQVSTFSLMQVRDLRYCVPDPTTVAPPSLQQPPLLPGTPAGLAYSVSNPELLDRPGSPDFAIRDRQAYTDR</sequence>
<organism evidence="4 5">
    <name type="scientific">Symbiodinium natans</name>
    <dbReference type="NCBI Taxonomy" id="878477"/>
    <lineage>
        <taxon>Eukaryota</taxon>
        <taxon>Sar</taxon>
        <taxon>Alveolata</taxon>
        <taxon>Dinophyceae</taxon>
        <taxon>Suessiales</taxon>
        <taxon>Symbiodiniaceae</taxon>
        <taxon>Symbiodinium</taxon>
    </lineage>
</organism>
<feature type="transmembrane region" description="Helical" evidence="2">
    <location>
        <begin position="12"/>
        <end position="35"/>
    </location>
</feature>
<keyword evidence="5" id="KW-1185">Reference proteome</keyword>
<reference evidence="4" key="1">
    <citation type="submission" date="2021-02" db="EMBL/GenBank/DDBJ databases">
        <authorList>
            <person name="Dougan E. K."/>
            <person name="Rhodes N."/>
            <person name="Thang M."/>
            <person name="Chan C."/>
        </authorList>
    </citation>
    <scope>NUCLEOTIDE SEQUENCE</scope>
</reference>
<comment type="caution">
    <text evidence="4">The sequence shown here is derived from an EMBL/GenBank/DDBJ whole genome shotgun (WGS) entry which is preliminary data.</text>
</comment>
<dbReference type="EMBL" id="CAJNDS010002263">
    <property type="protein sequence ID" value="CAE7400547.1"/>
    <property type="molecule type" value="Genomic_DNA"/>
</dbReference>
<dbReference type="PROSITE" id="PS50222">
    <property type="entry name" value="EF_HAND_2"/>
    <property type="match status" value="1"/>
</dbReference>
<dbReference type="SUPFAM" id="SSF47473">
    <property type="entry name" value="EF-hand"/>
    <property type="match status" value="1"/>
</dbReference>
<evidence type="ECO:0000256" key="1">
    <source>
        <dbReference type="SAM" id="MobiDB-lite"/>
    </source>
</evidence>
<keyword evidence="2" id="KW-0472">Membrane</keyword>
<feature type="domain" description="EF-hand" evidence="3">
    <location>
        <begin position="301"/>
        <end position="336"/>
    </location>
</feature>